<organism evidence="1 2">
    <name type="scientific">Mucuna pruriens</name>
    <name type="common">Velvet bean</name>
    <name type="synonym">Dolichos pruriens</name>
    <dbReference type="NCBI Taxonomy" id="157652"/>
    <lineage>
        <taxon>Eukaryota</taxon>
        <taxon>Viridiplantae</taxon>
        <taxon>Streptophyta</taxon>
        <taxon>Embryophyta</taxon>
        <taxon>Tracheophyta</taxon>
        <taxon>Spermatophyta</taxon>
        <taxon>Magnoliopsida</taxon>
        <taxon>eudicotyledons</taxon>
        <taxon>Gunneridae</taxon>
        <taxon>Pentapetalae</taxon>
        <taxon>rosids</taxon>
        <taxon>fabids</taxon>
        <taxon>Fabales</taxon>
        <taxon>Fabaceae</taxon>
        <taxon>Papilionoideae</taxon>
        <taxon>50 kb inversion clade</taxon>
        <taxon>NPAAA clade</taxon>
        <taxon>indigoferoid/millettioid clade</taxon>
        <taxon>Phaseoleae</taxon>
        <taxon>Mucuna</taxon>
    </lineage>
</organism>
<reference evidence="1" key="1">
    <citation type="submission" date="2018-05" db="EMBL/GenBank/DDBJ databases">
        <title>Draft genome of Mucuna pruriens seed.</title>
        <authorList>
            <person name="Nnadi N.E."/>
            <person name="Vos R."/>
            <person name="Hasami M.H."/>
            <person name="Devisetty U.K."/>
            <person name="Aguiy J.C."/>
        </authorList>
    </citation>
    <scope>NUCLEOTIDE SEQUENCE [LARGE SCALE GENOMIC DNA]</scope>
    <source>
        <strain evidence="1">JCA_2017</strain>
    </source>
</reference>
<evidence type="ECO:0000313" key="1">
    <source>
        <dbReference type="EMBL" id="RDY13750.1"/>
    </source>
</evidence>
<evidence type="ECO:0000313" key="2">
    <source>
        <dbReference type="Proteomes" id="UP000257109"/>
    </source>
</evidence>
<dbReference type="Proteomes" id="UP000257109">
    <property type="component" value="Unassembled WGS sequence"/>
</dbReference>
<sequence>MEDHEIIDQMFGRFQTIINNLRSLGKTYDNYDSITKILQMETTSHNFQGAQRLEEASYEGTSWHPQTQKASKVSSSKGFKAEESCEEAFEEEGCNKDELSFISRKTPSMWKKNGESRWKNNSRKFTKETKDKIQVVCYECKKLGHFKFEYPSLEKGEKKPFFSRRRKSSSNCLSRTPLKLLNSFHRIQGFEKKFSKLSKEILKLKRYPYEKFGIGYNKKKNLKKEKSTSHFLNCGRFRHLSYDCRDCPNHIGLKRKDLREFGRHQPWYLDSGCSHHIDLRPKSGD</sequence>
<accession>A0A371IFG2</accession>
<keyword evidence="2" id="KW-1185">Reference proteome</keyword>
<comment type="caution">
    <text evidence="1">The sequence shown here is derived from an EMBL/GenBank/DDBJ whole genome shotgun (WGS) entry which is preliminary data.</text>
</comment>
<name>A0A371IFG2_MUCPR</name>
<gene>
    <name evidence="1" type="ORF">CR513_01281</name>
</gene>
<protein>
    <recommendedName>
        <fullName evidence="3">CCHC-type domain-containing protein</fullName>
    </recommendedName>
</protein>
<proteinExistence type="predicted"/>
<dbReference type="EMBL" id="QJKJ01000207">
    <property type="protein sequence ID" value="RDY13750.1"/>
    <property type="molecule type" value="Genomic_DNA"/>
</dbReference>
<dbReference type="AlphaFoldDB" id="A0A371IFG2"/>
<feature type="non-terminal residue" evidence="1">
    <location>
        <position position="1"/>
    </location>
</feature>
<evidence type="ECO:0008006" key="3">
    <source>
        <dbReference type="Google" id="ProtNLM"/>
    </source>
</evidence>